<reference evidence="6 7" key="1">
    <citation type="submission" date="2014-07" db="EMBL/GenBank/DDBJ databases">
        <title>Genomic and transcriptomic analysis on Apis cerana provide comprehensive insights into honey bee biology.</title>
        <authorList>
            <person name="Diao Q."/>
            <person name="Sun L."/>
            <person name="Zheng H."/>
            <person name="Zheng H."/>
            <person name="Xu S."/>
            <person name="Wang S."/>
            <person name="Zeng Z."/>
            <person name="Hu F."/>
            <person name="Su S."/>
            <person name="Wu J."/>
        </authorList>
    </citation>
    <scope>NUCLEOTIDE SEQUENCE [LARGE SCALE GENOMIC DNA]</scope>
    <source>
        <tissue evidence="6">Pupae without intestine</tissue>
    </source>
</reference>
<dbReference type="OrthoDB" id="5855206at2759"/>
<dbReference type="PANTHER" id="PTHR15454:SF69">
    <property type="entry name" value="SERINE_THREONINE-PROTEIN KINASE 11-INTERACTING PROTEIN"/>
    <property type="match status" value="1"/>
</dbReference>
<dbReference type="EMBL" id="KZ288215">
    <property type="protein sequence ID" value="PBC32529.1"/>
    <property type="molecule type" value="Genomic_DNA"/>
</dbReference>
<keyword evidence="2" id="KW-0963">Cytoplasm</keyword>
<name>A0A2A3EN08_APICC</name>
<gene>
    <name evidence="6" type="ORF">APICC_06114</name>
</gene>
<evidence type="ECO:0000256" key="1">
    <source>
        <dbReference type="ARBA" id="ARBA00004496"/>
    </source>
</evidence>
<evidence type="ECO:0000256" key="3">
    <source>
        <dbReference type="ARBA" id="ARBA00022614"/>
    </source>
</evidence>
<evidence type="ECO:0000256" key="5">
    <source>
        <dbReference type="SAM" id="MobiDB-lite"/>
    </source>
</evidence>
<comment type="subcellular location">
    <subcellularLocation>
        <location evidence="1">Cytoplasm</location>
    </subcellularLocation>
</comment>
<evidence type="ECO:0000256" key="2">
    <source>
        <dbReference type="ARBA" id="ARBA00022490"/>
    </source>
</evidence>
<dbReference type="Proteomes" id="UP000242457">
    <property type="component" value="Unassembled WGS sequence"/>
</dbReference>
<dbReference type="InterPro" id="IPR032675">
    <property type="entry name" value="LRR_dom_sf"/>
</dbReference>
<dbReference type="Gene3D" id="3.80.10.10">
    <property type="entry name" value="Ribonuclease Inhibitor"/>
    <property type="match status" value="3"/>
</dbReference>
<sequence length="503" mass="57176">MPSLLEALELKYGSSTTDCSLTDEETESSSPKAALSVSIFIPKKSPRHTVPALLVLQDCDIESAGNDAEKLSKKCRNVEELDLAQNKLSQWTEVFGILQHMPKIKFVNLSFNCLAEVLEIKHGSYDMLKNLVLNGTRVTWSTVQGLIRLLRNLEELHLSLNEYKTVDLDYQLPENKNVSVKKLHFTGNPVEVWNEISKLGYVFPNLESLVLAECPIRSLALVDNRNSNEEPCSKKGAENLSEDNENMNSLREEEEEEGGTSMVDEKGNRIFSEGKLNYDRSESESESSGTTIRSSHDPFRKLRFLNVNGTLLSTWDDVERLARFPALKSLRIQGCPLFESPREYTEHERRQLLIARLPNVETLNGGGVISSQEREDAERAFIRYYMDKPEADRPESHPQPVEQTPLFLTLLPIIVFRYSELVAIHGKLDPLVHVDLTPEKRVKVTFTYGDLVEVMKAQYGPEEMLYPNKQLYRYNIRNGDEIIIDSKLNRFVSTSSTTSSIRS</sequence>
<keyword evidence="7" id="KW-1185">Reference proteome</keyword>
<accession>A0A2A3EN08</accession>
<keyword evidence="3" id="KW-0433">Leucine-rich repeat</keyword>
<feature type="region of interest" description="Disordered" evidence="5">
    <location>
        <begin position="227"/>
        <end position="294"/>
    </location>
</feature>
<evidence type="ECO:0000313" key="7">
    <source>
        <dbReference type="Proteomes" id="UP000242457"/>
    </source>
</evidence>
<dbReference type="PANTHER" id="PTHR15454">
    <property type="entry name" value="NISCHARIN RELATED"/>
    <property type="match status" value="1"/>
</dbReference>
<keyword evidence="4" id="KW-0677">Repeat</keyword>
<protein>
    <submittedName>
        <fullName evidence="6">Tubulin-specific chaperone cofactor E protein</fullName>
    </submittedName>
</protein>
<dbReference type="STRING" id="94128.A0A2A3EN08"/>
<organism evidence="6 7">
    <name type="scientific">Apis cerana cerana</name>
    <name type="common">Oriental honeybee</name>
    <dbReference type="NCBI Taxonomy" id="94128"/>
    <lineage>
        <taxon>Eukaryota</taxon>
        <taxon>Metazoa</taxon>
        <taxon>Ecdysozoa</taxon>
        <taxon>Arthropoda</taxon>
        <taxon>Hexapoda</taxon>
        <taxon>Insecta</taxon>
        <taxon>Pterygota</taxon>
        <taxon>Neoptera</taxon>
        <taxon>Endopterygota</taxon>
        <taxon>Hymenoptera</taxon>
        <taxon>Apocrita</taxon>
        <taxon>Aculeata</taxon>
        <taxon>Apoidea</taxon>
        <taxon>Anthophila</taxon>
        <taxon>Apidae</taxon>
        <taxon>Apis</taxon>
    </lineage>
</organism>
<dbReference type="AlphaFoldDB" id="A0A2A3EN08"/>
<dbReference type="FunFam" id="3.80.10.10:FF:000846">
    <property type="entry name" value="Predicted protein"/>
    <property type="match status" value="1"/>
</dbReference>
<proteinExistence type="predicted"/>
<evidence type="ECO:0000256" key="4">
    <source>
        <dbReference type="ARBA" id="ARBA00022737"/>
    </source>
</evidence>
<dbReference type="SUPFAM" id="SSF52047">
    <property type="entry name" value="RNI-like"/>
    <property type="match status" value="1"/>
</dbReference>
<evidence type="ECO:0000313" key="6">
    <source>
        <dbReference type="EMBL" id="PBC32529.1"/>
    </source>
</evidence>
<dbReference type="GO" id="GO:0005737">
    <property type="term" value="C:cytoplasm"/>
    <property type="evidence" value="ECO:0007669"/>
    <property type="project" value="UniProtKB-SubCell"/>
</dbReference>
<feature type="compositionally biased region" description="Basic and acidic residues" evidence="5">
    <location>
        <begin position="227"/>
        <end position="237"/>
    </location>
</feature>